<dbReference type="Proteomes" id="UP000234667">
    <property type="component" value="Unassembled WGS sequence"/>
</dbReference>
<evidence type="ECO:0000313" key="4">
    <source>
        <dbReference type="Proteomes" id="UP000234667"/>
    </source>
</evidence>
<keyword evidence="3" id="KW-0378">Hydrolase</keyword>
<accession>A0A2J5P8Q4</accession>
<dbReference type="InterPro" id="IPR023302">
    <property type="entry name" value="Pept_S9A_N"/>
</dbReference>
<dbReference type="GO" id="GO:0004252">
    <property type="term" value="F:serine-type endopeptidase activity"/>
    <property type="evidence" value="ECO:0007669"/>
    <property type="project" value="UniProtKB-EC"/>
</dbReference>
<dbReference type="AlphaFoldDB" id="A0A2J5P8Q4"/>
<sequence>MPPKAKRIPHAMTLHGDTRIDNYYWLRDDDRSQAEVLDYLRQENEYGKKVMSSQSSLQDRVLKEIIDRI</sequence>
<feature type="non-terminal residue" evidence="3">
    <location>
        <position position="69"/>
    </location>
</feature>
<gene>
    <name evidence="3" type="ORF">CWN49_31690</name>
</gene>
<reference evidence="3 4" key="1">
    <citation type="submission" date="2017-11" db="EMBL/GenBank/DDBJ databases">
        <authorList>
            <person name="Han C.G."/>
        </authorList>
    </citation>
    <scope>NUCLEOTIDE SEQUENCE [LARGE SCALE GENOMIC DNA]</scope>
    <source>
        <strain evidence="3 4">A10</strain>
    </source>
</reference>
<dbReference type="SUPFAM" id="SSF50993">
    <property type="entry name" value="Peptidase/esterase 'gauge' domain"/>
    <property type="match status" value="1"/>
</dbReference>
<dbReference type="EC" id="3.4.21.83" evidence="3"/>
<evidence type="ECO:0000313" key="3">
    <source>
        <dbReference type="EMBL" id="PLO62072.1"/>
    </source>
</evidence>
<comment type="similarity">
    <text evidence="1">Belongs to the peptidase S9A family.</text>
</comment>
<reference evidence="3 4" key="2">
    <citation type="submission" date="2018-01" db="EMBL/GenBank/DDBJ databases">
        <title>Genomic study of Klebsiella pneumoniae.</title>
        <authorList>
            <person name="Yang Y."/>
            <person name="Bicalho R."/>
        </authorList>
    </citation>
    <scope>NUCLEOTIDE SEQUENCE [LARGE SCALE GENOMIC DNA]</scope>
    <source>
        <strain evidence="3 4">A10</strain>
    </source>
</reference>
<dbReference type="PANTHER" id="PTHR11757">
    <property type="entry name" value="PROTEASE FAMILY S9A OLIGOPEPTIDASE"/>
    <property type="match status" value="1"/>
</dbReference>
<name>A0A2J5P8Q4_9ENTR</name>
<protein>
    <submittedName>
        <fullName evidence="3">Oligopeptidase B</fullName>
        <ecNumber evidence="3">3.4.21.83</ecNumber>
    </submittedName>
</protein>
<dbReference type="Pfam" id="PF02897">
    <property type="entry name" value="Peptidase_S9_N"/>
    <property type="match status" value="1"/>
</dbReference>
<feature type="domain" description="Peptidase S9A N-terminal" evidence="2">
    <location>
        <begin position="3"/>
        <end position="69"/>
    </location>
</feature>
<evidence type="ECO:0000259" key="2">
    <source>
        <dbReference type="Pfam" id="PF02897"/>
    </source>
</evidence>
<dbReference type="PANTHER" id="PTHR11757:SF19">
    <property type="entry name" value="PROLYL ENDOPEPTIDASE-LIKE"/>
    <property type="match status" value="1"/>
</dbReference>
<evidence type="ECO:0000256" key="1">
    <source>
        <dbReference type="ARBA" id="ARBA00005228"/>
    </source>
</evidence>
<dbReference type="Gene3D" id="3.40.50.1820">
    <property type="entry name" value="alpha/beta hydrolase"/>
    <property type="match status" value="1"/>
</dbReference>
<dbReference type="InterPro" id="IPR029058">
    <property type="entry name" value="AB_hydrolase_fold"/>
</dbReference>
<comment type="caution">
    <text evidence="3">The sequence shown here is derived from an EMBL/GenBank/DDBJ whole genome shotgun (WGS) entry which is preliminary data.</text>
</comment>
<dbReference type="InterPro" id="IPR051543">
    <property type="entry name" value="Serine_Peptidase_S9A"/>
</dbReference>
<proteinExistence type="inferred from homology"/>
<organism evidence="3 4">
    <name type="scientific">Klebsiella michiganensis</name>
    <dbReference type="NCBI Taxonomy" id="1134687"/>
    <lineage>
        <taxon>Bacteria</taxon>
        <taxon>Pseudomonadati</taxon>
        <taxon>Pseudomonadota</taxon>
        <taxon>Gammaproteobacteria</taxon>
        <taxon>Enterobacterales</taxon>
        <taxon>Enterobacteriaceae</taxon>
        <taxon>Klebsiella/Raoultella group</taxon>
        <taxon>Klebsiella</taxon>
    </lineage>
</organism>
<dbReference type="EMBL" id="PIDR01001595">
    <property type="protein sequence ID" value="PLO62072.1"/>
    <property type="molecule type" value="Genomic_DNA"/>
</dbReference>